<reference evidence="6" key="1">
    <citation type="submission" date="2022-10" db="EMBL/GenBank/DDBJ databases">
        <title>Comparative genomic analysis of Cohnella hashimotonis sp. nov., isolated from the International Space Station.</title>
        <authorList>
            <person name="Simpson A."/>
            <person name="Venkateswaran K."/>
        </authorList>
    </citation>
    <scope>NUCLEOTIDE SEQUENCE</scope>
    <source>
        <strain evidence="6">DSM 28161</strain>
    </source>
</reference>
<dbReference type="PROSITE" id="PS50931">
    <property type="entry name" value="HTH_LYSR"/>
    <property type="match status" value="1"/>
</dbReference>
<dbReference type="GO" id="GO:0003700">
    <property type="term" value="F:DNA-binding transcription factor activity"/>
    <property type="evidence" value="ECO:0007669"/>
    <property type="project" value="InterPro"/>
</dbReference>
<feature type="domain" description="HTH lysR-type" evidence="5">
    <location>
        <begin position="1"/>
        <end position="58"/>
    </location>
</feature>
<evidence type="ECO:0000256" key="2">
    <source>
        <dbReference type="ARBA" id="ARBA00023015"/>
    </source>
</evidence>
<evidence type="ECO:0000313" key="6">
    <source>
        <dbReference type="EMBL" id="MDG0812687.1"/>
    </source>
</evidence>
<dbReference type="Gene3D" id="3.40.190.290">
    <property type="match status" value="1"/>
</dbReference>
<dbReference type="AlphaFoldDB" id="A0A9X4KXH6"/>
<dbReference type="Proteomes" id="UP001153404">
    <property type="component" value="Unassembled WGS sequence"/>
</dbReference>
<keyword evidence="7" id="KW-1185">Reference proteome</keyword>
<gene>
    <name evidence="6" type="ORF">OMP40_27700</name>
</gene>
<dbReference type="InterPro" id="IPR000847">
    <property type="entry name" value="LysR_HTH_N"/>
</dbReference>
<dbReference type="SUPFAM" id="SSF46785">
    <property type="entry name" value="Winged helix' DNA-binding domain"/>
    <property type="match status" value="1"/>
</dbReference>
<dbReference type="Pfam" id="PF03466">
    <property type="entry name" value="LysR_substrate"/>
    <property type="match status" value="1"/>
</dbReference>
<dbReference type="GO" id="GO:0003677">
    <property type="term" value="F:DNA binding"/>
    <property type="evidence" value="ECO:0007669"/>
    <property type="project" value="UniProtKB-KW"/>
</dbReference>
<keyword evidence="4" id="KW-0804">Transcription</keyword>
<sequence>MEYLQLRYFAEVARLQSFSKAAEALHIAQPSLSRAIKSLENELGVVLFDRTTRYMRLTDDGEIVLRHATAALSMIRDLVTTLNEGRQLQSGELLLGLPPVIGASIFAGIIAGFRSEYPGIRLRLVEEGGKIVERLLIESKLDVGIVVLPVDEKQFESLTLTERRLSLVLKADHPLASNDSVRLSELRGESFIMFKKRLLSLRSRERSLHRGKDSSLISLTRAPNGI</sequence>
<dbReference type="InterPro" id="IPR036390">
    <property type="entry name" value="WH_DNA-bd_sf"/>
</dbReference>
<dbReference type="InterPro" id="IPR036388">
    <property type="entry name" value="WH-like_DNA-bd_sf"/>
</dbReference>
<dbReference type="PANTHER" id="PTHR30419">
    <property type="entry name" value="HTH-TYPE TRANSCRIPTIONAL REGULATOR YBHD"/>
    <property type="match status" value="1"/>
</dbReference>
<dbReference type="InterPro" id="IPR005119">
    <property type="entry name" value="LysR_subst-bd"/>
</dbReference>
<protein>
    <submittedName>
        <fullName evidence="6">LysR substrate-binding domain-containing protein</fullName>
    </submittedName>
</protein>
<dbReference type="PANTHER" id="PTHR30419:SF8">
    <property type="entry name" value="NITROGEN ASSIMILATION TRANSCRIPTIONAL ACTIVATOR-RELATED"/>
    <property type="match status" value="1"/>
</dbReference>
<organism evidence="6 7">
    <name type="scientific">Cohnella rhizosphaerae</name>
    <dbReference type="NCBI Taxonomy" id="1457232"/>
    <lineage>
        <taxon>Bacteria</taxon>
        <taxon>Bacillati</taxon>
        <taxon>Bacillota</taxon>
        <taxon>Bacilli</taxon>
        <taxon>Bacillales</taxon>
        <taxon>Paenibacillaceae</taxon>
        <taxon>Cohnella</taxon>
    </lineage>
</organism>
<evidence type="ECO:0000256" key="1">
    <source>
        <dbReference type="ARBA" id="ARBA00009437"/>
    </source>
</evidence>
<dbReference type="GO" id="GO:0005829">
    <property type="term" value="C:cytosol"/>
    <property type="evidence" value="ECO:0007669"/>
    <property type="project" value="TreeGrafter"/>
</dbReference>
<comment type="caution">
    <text evidence="6">The sequence shown here is derived from an EMBL/GenBank/DDBJ whole genome shotgun (WGS) entry which is preliminary data.</text>
</comment>
<proteinExistence type="inferred from homology"/>
<dbReference type="InterPro" id="IPR050950">
    <property type="entry name" value="HTH-type_LysR_regulators"/>
</dbReference>
<evidence type="ECO:0000259" key="5">
    <source>
        <dbReference type="PROSITE" id="PS50931"/>
    </source>
</evidence>
<dbReference type="FunFam" id="1.10.10.10:FF:000001">
    <property type="entry name" value="LysR family transcriptional regulator"/>
    <property type="match status" value="1"/>
</dbReference>
<dbReference type="PRINTS" id="PR00039">
    <property type="entry name" value="HTHLYSR"/>
</dbReference>
<evidence type="ECO:0000256" key="3">
    <source>
        <dbReference type="ARBA" id="ARBA00023125"/>
    </source>
</evidence>
<evidence type="ECO:0000313" key="7">
    <source>
        <dbReference type="Proteomes" id="UP001153404"/>
    </source>
</evidence>
<dbReference type="Gene3D" id="1.10.10.10">
    <property type="entry name" value="Winged helix-like DNA-binding domain superfamily/Winged helix DNA-binding domain"/>
    <property type="match status" value="1"/>
</dbReference>
<name>A0A9X4KXH6_9BACL</name>
<keyword evidence="2" id="KW-0805">Transcription regulation</keyword>
<dbReference type="Pfam" id="PF00126">
    <property type="entry name" value="HTH_1"/>
    <property type="match status" value="1"/>
</dbReference>
<dbReference type="RefSeq" id="WP_277536126.1">
    <property type="nucleotide sequence ID" value="NZ_JAPDIA010000008.1"/>
</dbReference>
<comment type="similarity">
    <text evidence="1">Belongs to the LysR transcriptional regulatory family.</text>
</comment>
<accession>A0A9X4KXH6</accession>
<dbReference type="EMBL" id="JAPDIA010000008">
    <property type="protein sequence ID" value="MDG0812687.1"/>
    <property type="molecule type" value="Genomic_DNA"/>
</dbReference>
<dbReference type="SUPFAM" id="SSF53850">
    <property type="entry name" value="Periplasmic binding protein-like II"/>
    <property type="match status" value="1"/>
</dbReference>
<evidence type="ECO:0000256" key="4">
    <source>
        <dbReference type="ARBA" id="ARBA00023163"/>
    </source>
</evidence>
<keyword evidence="3" id="KW-0238">DNA-binding</keyword>